<evidence type="ECO:0000256" key="12">
    <source>
        <dbReference type="ARBA" id="ARBA00033413"/>
    </source>
</evidence>
<dbReference type="Proteomes" id="UP001222087">
    <property type="component" value="Chromosome"/>
</dbReference>
<sequence>MNLCYLALGSNLKSPERQLRIALEALRQLPNTHLLKTATLYRSKAWGRKVQPSFFNTVVLLQTLLTPKQLLSNCQKIEKEQGRVRHIRWGSRTLDIDILLYGSLTLKSESLTLPHPRIHLRDFVFVPLLEIAPKTLKIHNTLLTELIDNNNYCLTIKPSSQK</sequence>
<evidence type="ECO:0000256" key="11">
    <source>
        <dbReference type="ARBA" id="ARBA00029766"/>
    </source>
</evidence>
<evidence type="ECO:0000259" key="13">
    <source>
        <dbReference type="PROSITE" id="PS00794"/>
    </source>
</evidence>
<dbReference type="Pfam" id="PF01288">
    <property type="entry name" value="HPPK"/>
    <property type="match status" value="1"/>
</dbReference>
<keyword evidence="7" id="KW-0418">Kinase</keyword>
<dbReference type="PROSITE" id="PS00794">
    <property type="entry name" value="HPPK"/>
    <property type="match status" value="1"/>
</dbReference>
<dbReference type="SUPFAM" id="SSF55083">
    <property type="entry name" value="6-hydroxymethyl-7,8-dihydropterin pyrophosphokinase, HPPK"/>
    <property type="match status" value="1"/>
</dbReference>
<evidence type="ECO:0000313" key="15">
    <source>
        <dbReference type="Proteomes" id="UP001222087"/>
    </source>
</evidence>
<dbReference type="InterPro" id="IPR035907">
    <property type="entry name" value="Hppk_sf"/>
</dbReference>
<keyword evidence="8" id="KW-0067">ATP-binding</keyword>
<evidence type="ECO:0000313" key="14">
    <source>
        <dbReference type="EMBL" id="WED44372.1"/>
    </source>
</evidence>
<dbReference type="NCBIfam" id="TIGR01498">
    <property type="entry name" value="folK"/>
    <property type="match status" value="1"/>
</dbReference>
<reference evidence="14 15" key="1">
    <citation type="submission" date="2023-02" db="EMBL/GenBank/DDBJ databases">
        <title>Genome Sequence of L. cardiaca H63T.</title>
        <authorList>
            <person name="Lopez A.E."/>
            <person name="Cianciotto N.P."/>
        </authorList>
    </citation>
    <scope>NUCLEOTIDE SEQUENCE [LARGE SCALE GENOMIC DNA]</scope>
    <source>
        <strain evidence="14 15">H63</strain>
    </source>
</reference>
<dbReference type="CDD" id="cd00483">
    <property type="entry name" value="HPPK"/>
    <property type="match status" value="1"/>
</dbReference>
<keyword evidence="15" id="KW-1185">Reference proteome</keyword>
<gene>
    <name evidence="14" type="primary">folK</name>
    <name evidence="14" type="ORF">PXX05_06180</name>
</gene>
<dbReference type="RefSeq" id="WP_275090189.1">
    <property type="nucleotide sequence ID" value="NZ_CP119078.1"/>
</dbReference>
<dbReference type="PANTHER" id="PTHR43071">
    <property type="entry name" value="2-AMINO-4-HYDROXY-6-HYDROXYMETHYLDIHYDROPTERIDINE PYROPHOSPHOKINASE"/>
    <property type="match status" value="1"/>
</dbReference>
<dbReference type="PANTHER" id="PTHR43071:SF1">
    <property type="entry name" value="2-AMINO-4-HYDROXY-6-HYDROXYMETHYLDIHYDROPTERIDINE PYROPHOSPHOKINASE"/>
    <property type="match status" value="1"/>
</dbReference>
<protein>
    <recommendedName>
        <fullName evidence="4">2-amino-4-hydroxy-6-hydroxymethyldihydropteridine pyrophosphokinase</fullName>
        <ecNumber evidence="3">2.7.6.3</ecNumber>
    </recommendedName>
    <alternativeName>
        <fullName evidence="11">6-hydroxymethyl-7,8-dihydropterin pyrophosphokinase</fullName>
    </alternativeName>
    <alternativeName>
        <fullName evidence="12">7,8-dihydro-6-hydroxymethylpterin-pyrophosphokinase</fullName>
    </alternativeName>
</protein>
<evidence type="ECO:0000256" key="5">
    <source>
        <dbReference type="ARBA" id="ARBA00022679"/>
    </source>
</evidence>
<dbReference type="EC" id="2.7.6.3" evidence="3"/>
<evidence type="ECO:0000256" key="2">
    <source>
        <dbReference type="ARBA" id="ARBA00005810"/>
    </source>
</evidence>
<keyword evidence="5 14" id="KW-0808">Transferase</keyword>
<evidence type="ECO:0000256" key="4">
    <source>
        <dbReference type="ARBA" id="ARBA00016218"/>
    </source>
</evidence>
<comment type="pathway">
    <text evidence="1">Cofactor biosynthesis; tetrahydrofolate biosynthesis; 2-amino-4-hydroxy-6-hydroxymethyl-7,8-dihydropteridine diphosphate from 7,8-dihydroneopterin triphosphate: step 4/4.</text>
</comment>
<dbReference type="EMBL" id="CP119078">
    <property type="protein sequence ID" value="WED44372.1"/>
    <property type="molecule type" value="Genomic_DNA"/>
</dbReference>
<evidence type="ECO:0000256" key="3">
    <source>
        <dbReference type="ARBA" id="ARBA00013253"/>
    </source>
</evidence>
<organism evidence="14 15">
    <name type="scientific">Legionella cardiaca</name>
    <dbReference type="NCBI Taxonomy" id="1071983"/>
    <lineage>
        <taxon>Bacteria</taxon>
        <taxon>Pseudomonadati</taxon>
        <taxon>Pseudomonadota</taxon>
        <taxon>Gammaproteobacteria</taxon>
        <taxon>Legionellales</taxon>
        <taxon>Legionellaceae</taxon>
        <taxon>Legionella</taxon>
    </lineage>
</organism>
<evidence type="ECO:0000256" key="10">
    <source>
        <dbReference type="ARBA" id="ARBA00029409"/>
    </source>
</evidence>
<evidence type="ECO:0000256" key="1">
    <source>
        <dbReference type="ARBA" id="ARBA00005051"/>
    </source>
</evidence>
<dbReference type="GO" id="GO:0003848">
    <property type="term" value="F:2-amino-4-hydroxy-6-hydroxymethyldihydropteridine diphosphokinase activity"/>
    <property type="evidence" value="ECO:0007669"/>
    <property type="project" value="UniProtKB-EC"/>
</dbReference>
<evidence type="ECO:0000256" key="6">
    <source>
        <dbReference type="ARBA" id="ARBA00022741"/>
    </source>
</evidence>
<feature type="domain" description="7,8-dihydro-6-hydroxymethylpterin-pyrophosphokinase" evidence="13">
    <location>
        <begin position="88"/>
        <end position="99"/>
    </location>
</feature>
<keyword evidence="6" id="KW-0547">Nucleotide-binding</keyword>
<comment type="similarity">
    <text evidence="2">Belongs to the HPPK family.</text>
</comment>
<comment type="function">
    <text evidence="10">Catalyzes the transfer of pyrophosphate from adenosine triphosphate (ATP) to 6-hydroxymethyl-7,8-dihydropterin, an enzymatic step in folate biosynthesis pathway.</text>
</comment>
<dbReference type="InterPro" id="IPR000550">
    <property type="entry name" value="Hppk"/>
</dbReference>
<evidence type="ECO:0000256" key="9">
    <source>
        <dbReference type="ARBA" id="ARBA00022909"/>
    </source>
</evidence>
<evidence type="ECO:0000256" key="7">
    <source>
        <dbReference type="ARBA" id="ARBA00022777"/>
    </source>
</evidence>
<evidence type="ECO:0000256" key="8">
    <source>
        <dbReference type="ARBA" id="ARBA00022840"/>
    </source>
</evidence>
<accession>A0ABY8AUJ6</accession>
<name>A0ABY8AUJ6_9GAMM</name>
<proteinExistence type="inferred from homology"/>
<dbReference type="Gene3D" id="3.30.70.560">
    <property type="entry name" value="7,8-Dihydro-6-hydroxymethylpterin-pyrophosphokinase HPPK"/>
    <property type="match status" value="1"/>
</dbReference>
<keyword evidence="9" id="KW-0289">Folate biosynthesis</keyword>